<evidence type="ECO:0000256" key="1">
    <source>
        <dbReference type="SAM" id="Phobius"/>
    </source>
</evidence>
<dbReference type="NCBIfam" id="TIGR02893">
    <property type="entry name" value="spore_yabQ"/>
    <property type="match status" value="1"/>
</dbReference>
<keyword evidence="1" id="KW-1133">Transmembrane helix</keyword>
<dbReference type="OrthoDB" id="1653819at2"/>
<evidence type="ECO:0000313" key="2">
    <source>
        <dbReference type="EMBL" id="OMP66829.1"/>
    </source>
</evidence>
<name>A0A1V2A765_9BACI</name>
<dbReference type="Pfam" id="PF09578">
    <property type="entry name" value="Spore_YabQ"/>
    <property type="match status" value="1"/>
</dbReference>
<comment type="caution">
    <text evidence="2">The sequence shown here is derived from an EMBL/GenBank/DDBJ whole genome shotgun (WGS) entry which is preliminary data.</text>
</comment>
<dbReference type="STRING" id="1714355.BTO28_10120"/>
<dbReference type="InterPro" id="IPR019074">
    <property type="entry name" value="YabQ"/>
</dbReference>
<feature type="transmembrane region" description="Helical" evidence="1">
    <location>
        <begin position="36"/>
        <end position="59"/>
    </location>
</feature>
<feature type="transmembrane region" description="Helical" evidence="1">
    <location>
        <begin position="95"/>
        <end position="118"/>
    </location>
</feature>
<dbReference type="EMBL" id="MSFI01000015">
    <property type="protein sequence ID" value="OMP66829.1"/>
    <property type="molecule type" value="Genomic_DNA"/>
</dbReference>
<protein>
    <recommendedName>
        <fullName evidence="4">Spore cortex biosynthesis protein YabQ</fullName>
    </recommendedName>
</protein>
<keyword evidence="1" id="KW-0472">Membrane</keyword>
<sequence length="156" mass="18108">MNLDTQVQTALLMAAMGICFGMLLDVYRRIRPKKIYLLFFSDSLFWTGYAISLFTALYHVNSGQVRLQFFLFLLFGLVVYFLFFRRIFLPVIQAVFFLFGLVVTMIKTIVSIFIIAPVRFLAKIVVSLVRMSHFLLLWIVKTILLRPLAAIGRLKK</sequence>
<accession>A0A1V2A765</accession>
<gene>
    <name evidence="2" type="ORF">BTO28_10120</name>
</gene>
<feature type="transmembrane region" description="Helical" evidence="1">
    <location>
        <begin position="65"/>
        <end position="83"/>
    </location>
</feature>
<evidence type="ECO:0000313" key="3">
    <source>
        <dbReference type="Proteomes" id="UP000188613"/>
    </source>
</evidence>
<organism evidence="2 3">
    <name type="scientific">Domibacillus epiphyticus</name>
    <dbReference type="NCBI Taxonomy" id="1714355"/>
    <lineage>
        <taxon>Bacteria</taxon>
        <taxon>Bacillati</taxon>
        <taxon>Bacillota</taxon>
        <taxon>Bacilli</taxon>
        <taxon>Bacillales</taxon>
        <taxon>Bacillaceae</taxon>
        <taxon>Domibacillus</taxon>
    </lineage>
</organism>
<evidence type="ECO:0008006" key="4">
    <source>
        <dbReference type="Google" id="ProtNLM"/>
    </source>
</evidence>
<feature type="transmembrane region" description="Helical" evidence="1">
    <location>
        <begin position="6"/>
        <end position="24"/>
    </location>
</feature>
<reference evidence="2 3" key="1">
    <citation type="submission" date="2016-12" db="EMBL/GenBank/DDBJ databases">
        <title>Domibacillus sp. SAB 38T whole genome sequencing.</title>
        <authorList>
            <person name="Verma A."/>
            <person name="Ojha A.K."/>
            <person name="Krishnamurthi S."/>
        </authorList>
    </citation>
    <scope>NUCLEOTIDE SEQUENCE [LARGE SCALE GENOMIC DNA]</scope>
    <source>
        <strain evidence="2 3">SAB 38</strain>
    </source>
</reference>
<dbReference type="RefSeq" id="WP_076765892.1">
    <property type="nucleotide sequence ID" value="NZ_MSFI01000015.1"/>
</dbReference>
<feature type="transmembrane region" description="Helical" evidence="1">
    <location>
        <begin position="124"/>
        <end position="145"/>
    </location>
</feature>
<dbReference type="Proteomes" id="UP000188613">
    <property type="component" value="Unassembled WGS sequence"/>
</dbReference>
<keyword evidence="1" id="KW-0812">Transmembrane</keyword>
<keyword evidence="3" id="KW-1185">Reference proteome</keyword>
<dbReference type="AlphaFoldDB" id="A0A1V2A765"/>
<proteinExistence type="predicted"/>